<dbReference type="PANTHER" id="PTHR13235:SF2">
    <property type="entry name" value="SINGLE-STRAND SELECTIVE MONOFUNCTIONAL URACIL DNA GLYCOSYLASE"/>
    <property type="match status" value="1"/>
</dbReference>
<gene>
    <name evidence="7" type="ORF">LF1_13950</name>
</gene>
<protein>
    <submittedName>
        <fullName evidence="7">Uracil DNA glycosylase superfamily protein</fullName>
    </submittedName>
</protein>
<dbReference type="InterPro" id="IPR005122">
    <property type="entry name" value="Uracil-DNA_glycosylase-like"/>
</dbReference>
<accession>A0A5B1CF82</accession>
<evidence type="ECO:0000256" key="4">
    <source>
        <dbReference type="ARBA" id="ARBA00023125"/>
    </source>
</evidence>
<dbReference type="PANTHER" id="PTHR13235">
    <property type="entry name" value="SINGLE-STRAND SELECTIVE MONOFUNCTIONAL URACIL DNA GLYCOSYLASE"/>
    <property type="match status" value="1"/>
</dbReference>
<dbReference type="FunFam" id="3.40.470.10:FF:000005">
    <property type="entry name" value="Single-strand selective monofunctional uracil DNA glycosylase"/>
    <property type="match status" value="1"/>
</dbReference>
<dbReference type="Proteomes" id="UP000322699">
    <property type="component" value="Unassembled WGS sequence"/>
</dbReference>
<dbReference type="Pfam" id="PF03167">
    <property type="entry name" value="UDG"/>
    <property type="match status" value="1"/>
</dbReference>
<dbReference type="GO" id="GO:0017065">
    <property type="term" value="F:single-strand selective uracil DNA N-glycosylase activity"/>
    <property type="evidence" value="ECO:0007669"/>
    <property type="project" value="InterPro"/>
</dbReference>
<dbReference type="EMBL" id="VRLW01000001">
    <property type="protein sequence ID" value="KAA1258871.1"/>
    <property type="molecule type" value="Genomic_DNA"/>
</dbReference>
<dbReference type="Gene3D" id="3.40.470.10">
    <property type="entry name" value="Uracil-DNA glycosylase-like domain"/>
    <property type="match status" value="1"/>
</dbReference>
<dbReference type="CDD" id="cd19374">
    <property type="entry name" value="UDG-F3_SMUG1-like"/>
    <property type="match status" value="1"/>
</dbReference>
<proteinExistence type="inferred from homology"/>
<sequence>MKKASTKQTSSSLVKQLIRAAKKLRDEVDELEFGAPVTHVYNPLRYAWKSHQAYLSLVAGHSPVNLFLGMNPGPWGMAQTGVPFGEIASVRDWMGIETAVGSPPVEHPKRMIEGFDCQRSEVSGRRLWGLFGEKYGTPESFFEQNFVANYCPLVFMESSGKNRTPDKLNAEERESLGLICDEHLASVISAMQPQRVIGVGAYAEKCLARVVKERSIDADIHRILHPSPASPAANKDWAGKVTGQLKDVGVW</sequence>
<comment type="caution">
    <text evidence="7">The sequence shown here is derived from an EMBL/GenBank/DDBJ whole genome shotgun (WGS) entry which is preliminary data.</text>
</comment>
<dbReference type="SUPFAM" id="SSF52141">
    <property type="entry name" value="Uracil-DNA glycosylase-like"/>
    <property type="match status" value="1"/>
</dbReference>
<name>A0A5B1CF82_9BACT</name>
<evidence type="ECO:0000256" key="1">
    <source>
        <dbReference type="ARBA" id="ARBA00007889"/>
    </source>
</evidence>
<dbReference type="GO" id="GO:0006284">
    <property type="term" value="P:base-excision repair"/>
    <property type="evidence" value="ECO:0007669"/>
    <property type="project" value="InterPro"/>
</dbReference>
<keyword evidence="4" id="KW-0238">DNA-binding</keyword>
<dbReference type="RefSeq" id="WP_068264512.1">
    <property type="nucleotide sequence ID" value="NZ_LWSK01000062.1"/>
</dbReference>
<evidence type="ECO:0000256" key="5">
    <source>
        <dbReference type="ARBA" id="ARBA00023204"/>
    </source>
</evidence>
<dbReference type="AlphaFoldDB" id="A0A5B1CF82"/>
<keyword evidence="8" id="KW-1185">Reference proteome</keyword>
<evidence type="ECO:0000313" key="8">
    <source>
        <dbReference type="Proteomes" id="UP000322699"/>
    </source>
</evidence>
<evidence type="ECO:0000256" key="2">
    <source>
        <dbReference type="ARBA" id="ARBA00022763"/>
    </source>
</evidence>
<reference evidence="7 8" key="1">
    <citation type="submission" date="2019-08" db="EMBL/GenBank/DDBJ databases">
        <title>Deep-cultivation of Planctomycetes and their phenomic and genomic characterization uncovers novel biology.</title>
        <authorList>
            <person name="Wiegand S."/>
            <person name="Jogler M."/>
            <person name="Boedeker C."/>
            <person name="Pinto D."/>
            <person name="Vollmers J."/>
            <person name="Rivas-Marin E."/>
            <person name="Kohn T."/>
            <person name="Peeters S.H."/>
            <person name="Heuer A."/>
            <person name="Rast P."/>
            <person name="Oberbeckmann S."/>
            <person name="Bunk B."/>
            <person name="Jeske O."/>
            <person name="Meyerdierks A."/>
            <person name="Storesund J.E."/>
            <person name="Kallscheuer N."/>
            <person name="Luecker S."/>
            <person name="Lage O.M."/>
            <person name="Pohl T."/>
            <person name="Merkel B.J."/>
            <person name="Hornburger P."/>
            <person name="Mueller R.-W."/>
            <person name="Bruemmer F."/>
            <person name="Labrenz M."/>
            <person name="Spormann A.M."/>
            <person name="Op Den Camp H."/>
            <person name="Overmann J."/>
            <person name="Amann R."/>
            <person name="Jetten M.S.M."/>
            <person name="Mascher T."/>
            <person name="Medema M.H."/>
            <person name="Devos D.P."/>
            <person name="Kaster A.-K."/>
            <person name="Ovreas L."/>
            <person name="Rohde M."/>
            <person name="Galperin M.Y."/>
            <person name="Jogler C."/>
        </authorList>
    </citation>
    <scope>NUCLEOTIDE SEQUENCE [LARGE SCALE GENOMIC DNA]</scope>
    <source>
        <strain evidence="7 8">LF1</strain>
    </source>
</reference>
<keyword evidence="3" id="KW-0378">Hydrolase</keyword>
<keyword evidence="5" id="KW-0234">DNA repair</keyword>
<feature type="domain" description="Uracil-DNA glycosylase-like" evidence="6">
    <location>
        <begin position="66"/>
        <end position="233"/>
    </location>
</feature>
<dbReference type="GO" id="GO:0003677">
    <property type="term" value="F:DNA binding"/>
    <property type="evidence" value="ECO:0007669"/>
    <property type="project" value="UniProtKB-KW"/>
</dbReference>
<evidence type="ECO:0000259" key="6">
    <source>
        <dbReference type="Pfam" id="PF03167"/>
    </source>
</evidence>
<keyword evidence="2" id="KW-0227">DNA damage</keyword>
<comment type="similarity">
    <text evidence="1">Belongs to the uracil-DNA glycosylase (UDG) superfamily. SMUG1 family.</text>
</comment>
<evidence type="ECO:0000313" key="7">
    <source>
        <dbReference type="EMBL" id="KAA1258871.1"/>
    </source>
</evidence>
<dbReference type="InterPro" id="IPR036895">
    <property type="entry name" value="Uracil-DNA_glycosylase-like_sf"/>
</dbReference>
<dbReference type="GO" id="GO:0000703">
    <property type="term" value="F:oxidized pyrimidine nucleobase lesion DNA N-glycosylase activity"/>
    <property type="evidence" value="ECO:0007669"/>
    <property type="project" value="TreeGrafter"/>
</dbReference>
<dbReference type="OrthoDB" id="267598at2"/>
<dbReference type="InterPro" id="IPR039134">
    <property type="entry name" value="SMUG1"/>
</dbReference>
<evidence type="ECO:0000256" key="3">
    <source>
        <dbReference type="ARBA" id="ARBA00022801"/>
    </source>
</evidence>
<organism evidence="7 8">
    <name type="scientific">Rubripirellula obstinata</name>
    <dbReference type="NCBI Taxonomy" id="406547"/>
    <lineage>
        <taxon>Bacteria</taxon>
        <taxon>Pseudomonadati</taxon>
        <taxon>Planctomycetota</taxon>
        <taxon>Planctomycetia</taxon>
        <taxon>Pirellulales</taxon>
        <taxon>Pirellulaceae</taxon>
        <taxon>Rubripirellula</taxon>
    </lineage>
</organism>